<feature type="region of interest" description="Disordered" evidence="1">
    <location>
        <begin position="1"/>
        <end position="24"/>
    </location>
</feature>
<dbReference type="EMBL" id="BMCS01000001">
    <property type="protein sequence ID" value="GGF12010.1"/>
    <property type="molecule type" value="Genomic_DNA"/>
</dbReference>
<evidence type="ECO:0000313" key="4">
    <source>
        <dbReference type="Proteomes" id="UP000632454"/>
    </source>
</evidence>
<proteinExistence type="predicted"/>
<evidence type="ECO:0000313" key="3">
    <source>
        <dbReference type="EMBL" id="GGF12010.1"/>
    </source>
</evidence>
<dbReference type="Proteomes" id="UP000632454">
    <property type="component" value="Unassembled WGS sequence"/>
</dbReference>
<evidence type="ECO:0000256" key="2">
    <source>
        <dbReference type="SAM" id="Phobius"/>
    </source>
</evidence>
<keyword evidence="4" id="KW-1185">Reference proteome</keyword>
<gene>
    <name evidence="3" type="ORF">GCM10007298_04950</name>
</gene>
<reference evidence="4" key="1">
    <citation type="journal article" date="2019" name="Int. J. Syst. Evol. Microbiol.">
        <title>The Global Catalogue of Microorganisms (GCM) 10K type strain sequencing project: providing services to taxonomists for standard genome sequencing and annotation.</title>
        <authorList>
            <consortium name="The Broad Institute Genomics Platform"/>
            <consortium name="The Broad Institute Genome Sequencing Center for Infectious Disease"/>
            <person name="Wu L."/>
            <person name="Ma J."/>
        </authorList>
    </citation>
    <scope>NUCLEOTIDE SEQUENCE [LARGE SCALE GENOMIC DNA]</scope>
    <source>
        <strain evidence="4">CCM 7855</strain>
    </source>
</reference>
<comment type="caution">
    <text evidence="3">The sequence shown here is derived from an EMBL/GenBank/DDBJ whole genome shotgun (WGS) entry which is preliminary data.</text>
</comment>
<feature type="transmembrane region" description="Helical" evidence="2">
    <location>
        <begin position="35"/>
        <end position="56"/>
    </location>
</feature>
<dbReference type="RefSeq" id="WP_188486605.1">
    <property type="nucleotide sequence ID" value="NZ_BMCS01000001.1"/>
</dbReference>
<name>A0ABQ1U7F2_9NOCA</name>
<sequence>MTPGQRGDESRDVEPIEGRPWISRMSTPSSRVKRIIAVIGALAIIGVAVPLFISLFTGGGSDDDVAQAPSSVPPVTSVARSAEPMYSSPGECVSLTATDRGITPQKSSCTAAGFTFIVASALQQASGDCGVGQYSQLTQPGFGKLCIVPNFAAGGCYSVPSPTGTLVDFRATPCDTPAADRAQVIRVRGRVPAPTIDCPGGQIVSFAKPSPLSYCLASATG</sequence>
<accession>A0ABQ1U7F2</accession>
<feature type="compositionally biased region" description="Basic and acidic residues" evidence="1">
    <location>
        <begin position="1"/>
        <end position="17"/>
    </location>
</feature>
<keyword evidence="2" id="KW-0472">Membrane</keyword>
<evidence type="ECO:0000256" key="1">
    <source>
        <dbReference type="SAM" id="MobiDB-lite"/>
    </source>
</evidence>
<protein>
    <submittedName>
        <fullName evidence="3">Uncharacterized protein</fullName>
    </submittedName>
</protein>
<keyword evidence="2" id="KW-0812">Transmembrane</keyword>
<organism evidence="3 4">
    <name type="scientific">Williamsia phyllosphaerae</name>
    <dbReference type="NCBI Taxonomy" id="885042"/>
    <lineage>
        <taxon>Bacteria</taxon>
        <taxon>Bacillati</taxon>
        <taxon>Actinomycetota</taxon>
        <taxon>Actinomycetes</taxon>
        <taxon>Mycobacteriales</taxon>
        <taxon>Nocardiaceae</taxon>
        <taxon>Williamsia</taxon>
    </lineage>
</organism>
<keyword evidence="2" id="KW-1133">Transmembrane helix</keyword>